<dbReference type="EMBL" id="JAPFFF010000013">
    <property type="protein sequence ID" value="KAK8871354.1"/>
    <property type="molecule type" value="Genomic_DNA"/>
</dbReference>
<name>A0ABR2J0E4_9EUKA</name>
<keyword evidence="3" id="KW-0547">Nucleotide-binding</keyword>
<comment type="caution">
    <text evidence="7">The sequence shown here is derived from an EMBL/GenBank/DDBJ whole genome shotgun (WGS) entry which is preliminary data.</text>
</comment>
<keyword evidence="8" id="KW-1185">Reference proteome</keyword>
<sequence length="324" mass="37619">MISFDTQNGYQIKIPTSFHGYNFIKLLGRGGTCIVILVEDQKTQEKFSAKIISKEDVSRRNAYDSVIREINVHKSISHPNIIQFHESFEIQNDDEEEFIVIVMEYCEKGDLLTYVTEYGFKSEVFKKKIILDFLKAVQYLHSQEISHGDIKADNILLDSHLNPKLCDFGYCRTHTRASDEYKRGTLYYSAPELLKKGYFNTLKADIYAIGITLYTLSELAFPFDKGSDDYVIDQITNGNLSFKYNMDLKLRKLIKKCTDINPLNRPTIDEIINDEYFTNEKKTENPKSANAKVKSSFQAYNGEKIKRKWNHSSHYVFDSDDDEF</sequence>
<keyword evidence="2" id="KW-0808">Transferase</keyword>
<dbReference type="Pfam" id="PF00069">
    <property type="entry name" value="Pkinase"/>
    <property type="match status" value="1"/>
</dbReference>
<evidence type="ECO:0000256" key="4">
    <source>
        <dbReference type="ARBA" id="ARBA00022777"/>
    </source>
</evidence>
<gene>
    <name evidence="7" type="ORF">M9Y10_007075</name>
</gene>
<evidence type="ECO:0000256" key="3">
    <source>
        <dbReference type="ARBA" id="ARBA00022741"/>
    </source>
</evidence>
<keyword evidence="4" id="KW-0418">Kinase</keyword>
<dbReference type="SUPFAM" id="SSF56112">
    <property type="entry name" value="Protein kinase-like (PK-like)"/>
    <property type="match status" value="1"/>
</dbReference>
<dbReference type="PANTHER" id="PTHR24345:SF0">
    <property type="entry name" value="CELL CYCLE SERINE_THREONINE-PROTEIN KINASE CDC5_MSD2"/>
    <property type="match status" value="1"/>
</dbReference>
<dbReference type="SMART" id="SM00220">
    <property type="entry name" value="S_TKc"/>
    <property type="match status" value="1"/>
</dbReference>
<evidence type="ECO:0000313" key="7">
    <source>
        <dbReference type="EMBL" id="KAK8871354.1"/>
    </source>
</evidence>
<evidence type="ECO:0000256" key="5">
    <source>
        <dbReference type="ARBA" id="ARBA00022840"/>
    </source>
</evidence>
<accession>A0ABR2J0E4</accession>
<dbReference type="InterPro" id="IPR008271">
    <property type="entry name" value="Ser/Thr_kinase_AS"/>
</dbReference>
<feature type="domain" description="Protein kinase" evidence="6">
    <location>
        <begin position="21"/>
        <end position="277"/>
    </location>
</feature>
<keyword evidence="5" id="KW-0067">ATP-binding</keyword>
<proteinExistence type="predicted"/>
<dbReference type="InterPro" id="IPR011009">
    <property type="entry name" value="Kinase-like_dom_sf"/>
</dbReference>
<reference evidence="7 8" key="1">
    <citation type="submission" date="2024-04" db="EMBL/GenBank/DDBJ databases">
        <title>Tritrichomonas musculus Genome.</title>
        <authorList>
            <person name="Alves-Ferreira E."/>
            <person name="Grigg M."/>
            <person name="Lorenzi H."/>
            <person name="Galac M."/>
        </authorList>
    </citation>
    <scope>NUCLEOTIDE SEQUENCE [LARGE SCALE GENOMIC DNA]</scope>
    <source>
        <strain evidence="7 8">EAF2021</strain>
    </source>
</reference>
<dbReference type="InterPro" id="IPR000719">
    <property type="entry name" value="Prot_kinase_dom"/>
</dbReference>
<evidence type="ECO:0000256" key="2">
    <source>
        <dbReference type="ARBA" id="ARBA00022679"/>
    </source>
</evidence>
<protein>
    <recommendedName>
        <fullName evidence="6">Protein kinase domain-containing protein</fullName>
    </recommendedName>
</protein>
<organism evidence="7 8">
    <name type="scientific">Tritrichomonas musculus</name>
    <dbReference type="NCBI Taxonomy" id="1915356"/>
    <lineage>
        <taxon>Eukaryota</taxon>
        <taxon>Metamonada</taxon>
        <taxon>Parabasalia</taxon>
        <taxon>Tritrichomonadida</taxon>
        <taxon>Tritrichomonadidae</taxon>
        <taxon>Tritrichomonas</taxon>
    </lineage>
</organism>
<evidence type="ECO:0000313" key="8">
    <source>
        <dbReference type="Proteomes" id="UP001470230"/>
    </source>
</evidence>
<dbReference type="Proteomes" id="UP001470230">
    <property type="component" value="Unassembled WGS sequence"/>
</dbReference>
<evidence type="ECO:0000259" key="6">
    <source>
        <dbReference type="PROSITE" id="PS50011"/>
    </source>
</evidence>
<dbReference type="PANTHER" id="PTHR24345">
    <property type="entry name" value="SERINE/THREONINE-PROTEIN KINASE PLK"/>
    <property type="match status" value="1"/>
</dbReference>
<dbReference type="PROSITE" id="PS50011">
    <property type="entry name" value="PROTEIN_KINASE_DOM"/>
    <property type="match status" value="1"/>
</dbReference>
<dbReference type="PROSITE" id="PS00108">
    <property type="entry name" value="PROTEIN_KINASE_ST"/>
    <property type="match status" value="1"/>
</dbReference>
<dbReference type="Gene3D" id="1.10.510.10">
    <property type="entry name" value="Transferase(Phosphotransferase) domain 1"/>
    <property type="match status" value="1"/>
</dbReference>
<keyword evidence="1" id="KW-0723">Serine/threonine-protein kinase</keyword>
<evidence type="ECO:0000256" key="1">
    <source>
        <dbReference type="ARBA" id="ARBA00022527"/>
    </source>
</evidence>